<organism evidence="1 2">
    <name type="scientific">Halomonas binhaiensis</name>
    <dbReference type="NCBI Taxonomy" id="2562282"/>
    <lineage>
        <taxon>Bacteria</taxon>
        <taxon>Pseudomonadati</taxon>
        <taxon>Pseudomonadota</taxon>
        <taxon>Gammaproteobacteria</taxon>
        <taxon>Oceanospirillales</taxon>
        <taxon>Halomonadaceae</taxon>
        <taxon>Halomonas</taxon>
    </lineage>
</organism>
<protein>
    <submittedName>
        <fullName evidence="1">Uncharacterized protein</fullName>
    </submittedName>
</protein>
<reference evidence="1" key="1">
    <citation type="submission" date="2021-02" db="EMBL/GenBank/DDBJ databases">
        <title>Strain Y2R2, a novel species of the genus Halomonas.</title>
        <authorList>
            <person name="Huang H."/>
        </authorList>
    </citation>
    <scope>NUCLEOTIDE SEQUENCE</scope>
    <source>
        <strain evidence="1">Y2R2</strain>
    </source>
</reference>
<dbReference type="EMBL" id="CP038437">
    <property type="protein sequence ID" value="QEM83448.1"/>
    <property type="molecule type" value="Genomic_DNA"/>
</dbReference>
<proteinExistence type="predicted"/>
<sequence length="129" mass="14578">MPSQPYGFAEVNIFSQTKKVDRVDASLIERCKQMIDICKKYYLGPEWIETGGKRSAMIYCGSPGNACPLLVSGRMAGGRSHHPVERSYFHVALQAWMRSGDLMLCKLFMQSGERMYSLSLAKEVKSNFQ</sequence>
<accession>A0A5C1NM01</accession>
<keyword evidence="2" id="KW-1185">Reference proteome</keyword>
<dbReference type="AlphaFoldDB" id="A0A5C1NM01"/>
<name>A0A5C1NM01_9GAMM</name>
<dbReference type="RefSeq" id="WP_149286570.1">
    <property type="nucleotide sequence ID" value="NZ_CP038437.2"/>
</dbReference>
<evidence type="ECO:0000313" key="2">
    <source>
        <dbReference type="Proteomes" id="UP000324285"/>
    </source>
</evidence>
<dbReference type="Proteomes" id="UP000324285">
    <property type="component" value="Chromosome"/>
</dbReference>
<evidence type="ECO:0000313" key="1">
    <source>
        <dbReference type="EMBL" id="QEM83448.1"/>
    </source>
</evidence>
<dbReference type="KEGG" id="hbh:E4T21_19215"/>
<gene>
    <name evidence="1" type="ORF">E4T21_19215</name>
</gene>